<feature type="compositionally biased region" description="Basic and acidic residues" evidence="1">
    <location>
        <begin position="90"/>
        <end position="102"/>
    </location>
</feature>
<keyword evidence="3" id="KW-1185">Reference proteome</keyword>
<feature type="region of interest" description="Disordered" evidence="1">
    <location>
        <begin position="66"/>
        <end position="103"/>
    </location>
</feature>
<evidence type="ECO:0000313" key="3">
    <source>
        <dbReference type="Proteomes" id="UP000479000"/>
    </source>
</evidence>
<proteinExistence type="predicted"/>
<dbReference type="Proteomes" id="UP000479000">
    <property type="component" value="Unassembled WGS sequence"/>
</dbReference>
<feature type="region of interest" description="Disordered" evidence="1">
    <location>
        <begin position="119"/>
        <end position="138"/>
    </location>
</feature>
<dbReference type="OrthoDB" id="5831905at2759"/>
<feature type="compositionally biased region" description="Polar residues" evidence="1">
    <location>
        <begin position="477"/>
        <end position="489"/>
    </location>
</feature>
<gene>
    <name evidence="2" type="ORF">NTEN_LOCUS12753</name>
</gene>
<protein>
    <submittedName>
        <fullName evidence="2">Uncharacterized protein</fullName>
    </submittedName>
</protein>
<organism evidence="2 3">
    <name type="scientific">Nesidiocoris tenuis</name>
    <dbReference type="NCBI Taxonomy" id="355587"/>
    <lineage>
        <taxon>Eukaryota</taxon>
        <taxon>Metazoa</taxon>
        <taxon>Ecdysozoa</taxon>
        <taxon>Arthropoda</taxon>
        <taxon>Hexapoda</taxon>
        <taxon>Insecta</taxon>
        <taxon>Pterygota</taxon>
        <taxon>Neoptera</taxon>
        <taxon>Paraneoptera</taxon>
        <taxon>Hemiptera</taxon>
        <taxon>Heteroptera</taxon>
        <taxon>Panheteroptera</taxon>
        <taxon>Cimicomorpha</taxon>
        <taxon>Miridae</taxon>
        <taxon>Dicyphina</taxon>
        <taxon>Nesidiocoris</taxon>
    </lineage>
</organism>
<reference evidence="2 3" key="1">
    <citation type="submission" date="2020-02" db="EMBL/GenBank/DDBJ databases">
        <authorList>
            <person name="Ferguson B K."/>
        </authorList>
    </citation>
    <scope>NUCLEOTIDE SEQUENCE [LARGE SCALE GENOMIC DNA]</scope>
</reference>
<dbReference type="AlphaFoldDB" id="A0A6H5GTW9"/>
<accession>A0A6H5GTW9</accession>
<dbReference type="EMBL" id="CADCXU010019098">
    <property type="protein sequence ID" value="CAB0007473.1"/>
    <property type="molecule type" value="Genomic_DNA"/>
</dbReference>
<evidence type="ECO:0000256" key="1">
    <source>
        <dbReference type="SAM" id="MobiDB-lite"/>
    </source>
</evidence>
<sequence>MRHPCPKRLIRMAALRHQTLDILSSDFIQISMLQDGGEFEAEQTVGKGGRMCVLVEGVHRVGLHDRKPRNRAQSDGIDHFGLQRSPTRRGGKEQAGWEKLENDVAQDVRQFPRSLPDSRIGVRSRQSRTPIFGPGSRQLAGPIGSHARFYDNRLHISDAFRRYRLHGALSSKESVANAAGQSERSQALKPNISQAWPSTMPTTTAGPVSSTTTNIPTNCYKVFVGCNTTISTVGLATLLVANLSTTSPLSENSLTPNITTEFPPAMNFTDTMSSNVSWDDGFSITDKEIEEFWKELSNTTNAYSNTTWTELGNVSSVWPFEFLFSKFYPSNHTMEETNHTHSTETHFENATSTAAPLSEETGNQFFGNVSKAPGEEIEESDCFVIRCHGLEHTILTPKLSTAFFPNGTNSSSTVPYEEPDAPEEDMSTQTEKMDLMTRKELRDLCWETMFGQELVKLTVMDLVSGKRIRVCSDRQSRTTPGQTSPSNSKPYDWMNFS</sequence>
<evidence type="ECO:0000313" key="2">
    <source>
        <dbReference type="EMBL" id="CAB0007473.1"/>
    </source>
</evidence>
<feature type="region of interest" description="Disordered" evidence="1">
    <location>
        <begin position="472"/>
        <end position="497"/>
    </location>
</feature>
<name>A0A6H5GTW9_9HEMI</name>